<dbReference type="Pfam" id="PF05618">
    <property type="entry name" value="Zn_protease"/>
    <property type="match status" value="1"/>
</dbReference>
<sequence>MRFISFFVLVFSVIIAPCVNAEPDQSEKVPEVLGFVEWTVLSDADLRLKARLDTGAKTSSLHAKQVEEFKRNGKEWVRFVIPLGDHKDQRSEGQVDPKDVVVQFERPVRRVVLIKRKGAPPQRRYVVDMDFCIAGTRHTTQFSLTDRSAFSYPVLLGRRFLGDDGILIDSSDSFQAKKECASPTLEELVREHKAKLIKP</sequence>
<dbReference type="Proteomes" id="UP001596055">
    <property type="component" value="Unassembled WGS sequence"/>
</dbReference>
<evidence type="ECO:0000313" key="4">
    <source>
        <dbReference type="Proteomes" id="UP001596055"/>
    </source>
</evidence>
<evidence type="ECO:0000259" key="2">
    <source>
        <dbReference type="Pfam" id="PF05618"/>
    </source>
</evidence>
<keyword evidence="3" id="KW-0645">Protease</keyword>
<comment type="caution">
    <text evidence="3">The sequence shown here is derived from an EMBL/GenBank/DDBJ whole genome shotgun (WGS) entry which is preliminary data.</text>
</comment>
<organism evidence="3 4">
    <name type="scientific">Marinobacter koreensis</name>
    <dbReference type="NCBI Taxonomy" id="335974"/>
    <lineage>
        <taxon>Bacteria</taxon>
        <taxon>Pseudomonadati</taxon>
        <taxon>Pseudomonadota</taxon>
        <taxon>Gammaproteobacteria</taxon>
        <taxon>Pseudomonadales</taxon>
        <taxon>Marinobacteraceae</taxon>
        <taxon>Marinobacter</taxon>
    </lineage>
</organism>
<dbReference type="PANTHER" id="PTHR38037">
    <property type="entry name" value="ZN_PROTEASE DOMAIN-CONTAINING PROTEIN"/>
    <property type="match status" value="1"/>
</dbReference>
<keyword evidence="1" id="KW-0732">Signal</keyword>
<dbReference type="EMBL" id="JBHSNL010000001">
    <property type="protein sequence ID" value="MFC5543796.1"/>
    <property type="molecule type" value="Genomic_DNA"/>
</dbReference>
<dbReference type="PANTHER" id="PTHR38037:SF2">
    <property type="entry name" value="ATP-DEPENDENT ZINC PROTEASE DOMAIN-CONTAINING PROTEIN-RELATED"/>
    <property type="match status" value="1"/>
</dbReference>
<evidence type="ECO:0000313" key="3">
    <source>
        <dbReference type="EMBL" id="MFC5543796.1"/>
    </source>
</evidence>
<keyword evidence="4" id="KW-1185">Reference proteome</keyword>
<protein>
    <submittedName>
        <fullName evidence="3">ATP-dependent zinc protease</fullName>
    </submittedName>
</protein>
<feature type="signal peptide" evidence="1">
    <location>
        <begin position="1"/>
        <end position="21"/>
    </location>
</feature>
<dbReference type="InterPro" id="IPR008503">
    <property type="entry name" value="Asp_endopeptidase"/>
</dbReference>
<keyword evidence="3" id="KW-0378">Hydrolase</keyword>
<dbReference type="GO" id="GO:0006508">
    <property type="term" value="P:proteolysis"/>
    <property type="evidence" value="ECO:0007669"/>
    <property type="project" value="UniProtKB-KW"/>
</dbReference>
<accession>A0ABW0RGL6</accession>
<dbReference type="RefSeq" id="WP_248157791.1">
    <property type="nucleotide sequence ID" value="NZ_JAKZAJ010000003.1"/>
</dbReference>
<feature type="domain" description="Retropepsin-like aspartic endopeptidase" evidence="2">
    <location>
        <begin position="32"/>
        <end position="178"/>
    </location>
</feature>
<reference evidence="4" key="1">
    <citation type="journal article" date="2019" name="Int. J. Syst. Evol. Microbiol.">
        <title>The Global Catalogue of Microorganisms (GCM) 10K type strain sequencing project: providing services to taxonomists for standard genome sequencing and annotation.</title>
        <authorList>
            <consortium name="The Broad Institute Genomics Platform"/>
            <consortium name="The Broad Institute Genome Sequencing Center for Infectious Disease"/>
            <person name="Wu L."/>
            <person name="Ma J."/>
        </authorList>
    </citation>
    <scope>NUCLEOTIDE SEQUENCE [LARGE SCALE GENOMIC DNA]</scope>
    <source>
        <strain evidence="4">CGMCC 4.1799</strain>
    </source>
</reference>
<dbReference type="GO" id="GO:0008233">
    <property type="term" value="F:peptidase activity"/>
    <property type="evidence" value="ECO:0007669"/>
    <property type="project" value="UniProtKB-KW"/>
</dbReference>
<proteinExistence type="predicted"/>
<dbReference type="Gene3D" id="2.40.70.10">
    <property type="entry name" value="Acid Proteases"/>
    <property type="match status" value="1"/>
</dbReference>
<dbReference type="SUPFAM" id="SSF50630">
    <property type="entry name" value="Acid proteases"/>
    <property type="match status" value="1"/>
</dbReference>
<dbReference type="InterPro" id="IPR021109">
    <property type="entry name" value="Peptidase_aspartic_dom_sf"/>
</dbReference>
<gene>
    <name evidence="3" type="ORF">ACFPQA_01910</name>
</gene>
<feature type="chain" id="PRO_5047304164" evidence="1">
    <location>
        <begin position="22"/>
        <end position="199"/>
    </location>
</feature>
<name>A0ABW0RGL6_9GAMM</name>
<evidence type="ECO:0000256" key="1">
    <source>
        <dbReference type="SAM" id="SignalP"/>
    </source>
</evidence>